<name>A0A3L8P2J7_9ACTN</name>
<dbReference type="AlphaFoldDB" id="A0A3L8P2J7"/>
<sequence length="77" mass="8743">MDVTTSRTRDLDQHSDGELLTLAEVADFLRVPVNTLRYWRQIGRGPRFFKMGRHLVTSAADLRTWVQSQKDGASPVA</sequence>
<feature type="domain" description="Helix-turn-helix" evidence="1">
    <location>
        <begin position="19"/>
        <end position="69"/>
    </location>
</feature>
<dbReference type="InterPro" id="IPR041657">
    <property type="entry name" value="HTH_17"/>
</dbReference>
<reference evidence="2 3" key="1">
    <citation type="submission" date="2018-10" db="EMBL/GenBank/DDBJ databases">
        <title>Marmoricola sp. 4Q3S-7 whole genome shotgun sequence.</title>
        <authorList>
            <person name="Li F."/>
        </authorList>
    </citation>
    <scope>NUCLEOTIDE SEQUENCE [LARGE SCALE GENOMIC DNA]</scope>
    <source>
        <strain evidence="2 3">4Q3S-7</strain>
    </source>
</reference>
<dbReference type="SUPFAM" id="SSF46955">
    <property type="entry name" value="Putative DNA-binding domain"/>
    <property type="match status" value="1"/>
</dbReference>
<dbReference type="EMBL" id="RDBE01000007">
    <property type="protein sequence ID" value="RLV49073.1"/>
    <property type="molecule type" value="Genomic_DNA"/>
</dbReference>
<evidence type="ECO:0000313" key="2">
    <source>
        <dbReference type="EMBL" id="RLV49073.1"/>
    </source>
</evidence>
<dbReference type="InterPro" id="IPR009061">
    <property type="entry name" value="DNA-bd_dom_put_sf"/>
</dbReference>
<accession>A0A3L8P2J7</accession>
<keyword evidence="3" id="KW-1185">Reference proteome</keyword>
<dbReference type="Pfam" id="PF12728">
    <property type="entry name" value="HTH_17"/>
    <property type="match status" value="1"/>
</dbReference>
<dbReference type="OrthoDB" id="4330189at2"/>
<dbReference type="Proteomes" id="UP000281708">
    <property type="component" value="Unassembled WGS sequence"/>
</dbReference>
<dbReference type="GO" id="GO:0003677">
    <property type="term" value="F:DNA binding"/>
    <property type="evidence" value="ECO:0007669"/>
    <property type="project" value="UniProtKB-KW"/>
</dbReference>
<proteinExistence type="predicted"/>
<gene>
    <name evidence="2" type="ORF">D9V37_10885</name>
</gene>
<protein>
    <submittedName>
        <fullName evidence="2">DNA-binding protein</fullName>
    </submittedName>
</protein>
<organism evidence="2 3">
    <name type="scientific">Nocardioides mangrovicus</name>
    <dbReference type="NCBI Taxonomy" id="2478913"/>
    <lineage>
        <taxon>Bacteria</taxon>
        <taxon>Bacillati</taxon>
        <taxon>Actinomycetota</taxon>
        <taxon>Actinomycetes</taxon>
        <taxon>Propionibacteriales</taxon>
        <taxon>Nocardioidaceae</taxon>
        <taxon>Nocardioides</taxon>
    </lineage>
</organism>
<keyword evidence="2" id="KW-0238">DNA-binding</keyword>
<evidence type="ECO:0000313" key="3">
    <source>
        <dbReference type="Proteomes" id="UP000281708"/>
    </source>
</evidence>
<evidence type="ECO:0000259" key="1">
    <source>
        <dbReference type="Pfam" id="PF12728"/>
    </source>
</evidence>
<comment type="caution">
    <text evidence="2">The sequence shown here is derived from an EMBL/GenBank/DDBJ whole genome shotgun (WGS) entry which is preliminary data.</text>
</comment>